<dbReference type="HOGENOM" id="CLU_1103178_0_0_1"/>
<keyword evidence="7" id="KW-1185">Reference proteome</keyword>
<evidence type="ECO:0000256" key="2">
    <source>
        <dbReference type="ARBA" id="ARBA00022771"/>
    </source>
</evidence>
<keyword evidence="3 4" id="KW-0862">Zinc</keyword>
<dbReference type="AlphaFoldDB" id="V5EYC2"/>
<dbReference type="InterPro" id="IPR036855">
    <property type="entry name" value="Znf_CCCH_sf"/>
</dbReference>
<gene>
    <name evidence="6" type="ORF">PSEUBRA_SCAF2g02792</name>
</gene>
<sequence>MTQGYDGGRFVYEELRNKIAHKHQLVPHMLDLRVRAFCALHALTTVLEGTRIVRRGAFIDFWQGLSDSSLHNYVVNVGRGDQAADLRVKAALADAIQDPDCFKAYLGGLDDFGYMEELRAIREMGLLEKKVHLVQVPGYAVESNYYKQYAHRAIDLDYLFRNGKLSLYDLAQRKHDVDEAVAVETKQLASTPCLFHHLTSQGCHEGERCKYSHEPLPLLHKERLRAILKRRKCPTVARGDACPYGDDCLYRH</sequence>
<evidence type="ECO:0000256" key="3">
    <source>
        <dbReference type="ARBA" id="ARBA00022833"/>
    </source>
</evidence>
<dbReference type="PROSITE" id="PS50103">
    <property type="entry name" value="ZF_C3H1"/>
    <property type="match status" value="2"/>
</dbReference>
<dbReference type="Gene3D" id="4.10.1000.10">
    <property type="entry name" value="Zinc finger, CCCH-type"/>
    <property type="match status" value="1"/>
</dbReference>
<evidence type="ECO:0000259" key="5">
    <source>
        <dbReference type="PROSITE" id="PS50103"/>
    </source>
</evidence>
<dbReference type="PANTHER" id="PTHR37543">
    <property type="entry name" value="CCCH ZINC FINGER DNA BINDING PROTEIN (AFU_ORTHOLOGUE AFUA_5G12760)"/>
    <property type="match status" value="1"/>
</dbReference>
<feature type="domain" description="C3H1-type" evidence="5">
    <location>
        <begin position="227"/>
        <end position="252"/>
    </location>
</feature>
<dbReference type="Proteomes" id="UP000019377">
    <property type="component" value="Unassembled WGS sequence"/>
</dbReference>
<feature type="zinc finger region" description="C3H1-type" evidence="4">
    <location>
        <begin position="227"/>
        <end position="252"/>
    </location>
</feature>
<dbReference type="OrthoDB" id="2270193at2759"/>
<dbReference type="STRING" id="1365824.V5EYC2"/>
<dbReference type="EMBL" id="KI545862">
    <property type="protein sequence ID" value="EST07699.1"/>
    <property type="molecule type" value="Genomic_DNA"/>
</dbReference>
<protein>
    <recommendedName>
        <fullName evidence="5">C3H1-type domain-containing protein</fullName>
    </recommendedName>
</protein>
<dbReference type="GeneID" id="27419861"/>
<evidence type="ECO:0000313" key="7">
    <source>
        <dbReference type="Proteomes" id="UP000019377"/>
    </source>
</evidence>
<keyword evidence="2 4" id="KW-0863">Zinc-finger</keyword>
<keyword evidence="1 4" id="KW-0479">Metal-binding</keyword>
<evidence type="ECO:0000313" key="6">
    <source>
        <dbReference type="EMBL" id="EST07699.1"/>
    </source>
</evidence>
<dbReference type="SUPFAM" id="SSF90229">
    <property type="entry name" value="CCCH zinc finger"/>
    <property type="match status" value="2"/>
</dbReference>
<proteinExistence type="predicted"/>
<dbReference type="GO" id="GO:0008270">
    <property type="term" value="F:zinc ion binding"/>
    <property type="evidence" value="ECO:0007669"/>
    <property type="project" value="UniProtKB-KW"/>
</dbReference>
<feature type="zinc finger region" description="C3H1-type" evidence="4">
    <location>
        <begin position="187"/>
        <end position="216"/>
    </location>
</feature>
<dbReference type="PANTHER" id="PTHR37543:SF1">
    <property type="entry name" value="CCCH ZINC FINGER DNA BINDING PROTEIN (AFU_ORTHOLOGUE AFUA_5G12760)"/>
    <property type="match status" value="1"/>
</dbReference>
<dbReference type="InterPro" id="IPR057683">
    <property type="entry name" value="DUF7923"/>
</dbReference>
<name>V5EYC2_KALBG</name>
<organism evidence="6 7">
    <name type="scientific">Kalmanozyma brasiliensis (strain GHG001)</name>
    <name type="common">Yeast</name>
    <name type="synonym">Pseudozyma brasiliensis</name>
    <dbReference type="NCBI Taxonomy" id="1365824"/>
    <lineage>
        <taxon>Eukaryota</taxon>
        <taxon>Fungi</taxon>
        <taxon>Dikarya</taxon>
        <taxon>Basidiomycota</taxon>
        <taxon>Ustilaginomycotina</taxon>
        <taxon>Ustilaginomycetes</taxon>
        <taxon>Ustilaginales</taxon>
        <taxon>Ustilaginaceae</taxon>
        <taxon>Kalmanozyma</taxon>
    </lineage>
</organism>
<evidence type="ECO:0000256" key="4">
    <source>
        <dbReference type="PROSITE-ProRule" id="PRU00723"/>
    </source>
</evidence>
<reference evidence="7" key="1">
    <citation type="journal article" date="2013" name="Genome Announc.">
        <title>Draft genome sequence of Pseudozyma brasiliensis sp. nov. strain GHG001, a high producer of endo-1,4-xylanase isolated from an insect pest of sugarcane.</title>
        <authorList>
            <person name="Oliveira J.V.D.C."/>
            <person name="dos Santos R.A.C."/>
            <person name="Borges T.A."/>
            <person name="Riano-Pachon D.M."/>
            <person name="Goldman G.H."/>
        </authorList>
    </citation>
    <scope>NUCLEOTIDE SEQUENCE [LARGE SCALE GENOMIC DNA]</scope>
    <source>
        <strain evidence="7">GHG001</strain>
    </source>
</reference>
<dbReference type="InterPro" id="IPR000571">
    <property type="entry name" value="Znf_CCCH"/>
</dbReference>
<feature type="domain" description="C3H1-type" evidence="5">
    <location>
        <begin position="187"/>
        <end position="216"/>
    </location>
</feature>
<dbReference type="Pfam" id="PF25540">
    <property type="entry name" value="DUF7923"/>
    <property type="match status" value="1"/>
</dbReference>
<dbReference type="eggNOG" id="ENOG502S3N6">
    <property type="taxonomic scope" value="Eukaryota"/>
</dbReference>
<evidence type="ECO:0000256" key="1">
    <source>
        <dbReference type="ARBA" id="ARBA00022723"/>
    </source>
</evidence>
<accession>V5EYC2</accession>